<dbReference type="Proteomes" id="UP000483820">
    <property type="component" value="Chromosome IV"/>
</dbReference>
<evidence type="ECO:0000259" key="4">
    <source>
        <dbReference type="PROSITE" id="PS51034"/>
    </source>
</evidence>
<sequence>MKRSFLLFLLSLKFCQNQYVTPQYAEIRAVSAMCSSDGITASIDFDKPFTGKIYSLNYAASNDCLYYNNIDRDTVLFSIPAQQCGTKLQRTTRNMIDQMENRVYVQMDKDTQTSSDKQFSFVCRLTDPLKTVAKDDGIGTIDSYQQQPIRPVASSVSTKMHSSLMPIKPSEVRQVAAFSRDSHLGNWPIPGAKPYEPSMKPVSTYPMSPISPDLSAIATAKDTSEGYVTRPISTIGIPSIPPPLFPNLPQIPQRSPPVVARVFTTSTSTIPPIMFTFPTTTTPPLPFPIIPNVHFKQGVGVPFAPGIFPSTKVDASQWNDPNSYATPPTLSNNVVDVTTPKTYREQPPTADAPFSSDNSNSKEIHETSTSSEPKPDTKPEIKHNKQADDAGRQAITSVLKTTQEQQIEPEVTLEIQRGEGPFAPPVTTPIKIGDNISLVVRAKSYLNDSDQYDMFVHSCFATDGKGDTKVQMIDENGCVIRREFASPLHRAKDSENIMFYYLMIKAFKFPGPDDVYFSCTIEFTPMIKAPNICSKLRRRREILEEGMTEMRLFDSVSVELDDGDTNIRKDQLSSSTEGCDNEKHLYILVICILLVLVTLSLVSNLYQYIREQYKR</sequence>
<dbReference type="EMBL" id="WUAV01000004">
    <property type="protein sequence ID" value="KAF1758191.1"/>
    <property type="molecule type" value="Genomic_DNA"/>
</dbReference>
<gene>
    <name evidence="5" type="ORF">GCK72_014649</name>
</gene>
<feature type="signal peptide" evidence="3">
    <location>
        <begin position="1"/>
        <end position="17"/>
    </location>
</feature>
<dbReference type="SMART" id="SM00241">
    <property type="entry name" value="ZP"/>
    <property type="match status" value="1"/>
</dbReference>
<comment type="caution">
    <text evidence="5">The sequence shown here is derived from an EMBL/GenBank/DDBJ whole genome shotgun (WGS) entry which is preliminary data.</text>
</comment>
<dbReference type="Pfam" id="PF25057">
    <property type="entry name" value="CUT_N"/>
    <property type="match status" value="1"/>
</dbReference>
<keyword evidence="2" id="KW-0812">Transmembrane</keyword>
<dbReference type="CTD" id="9798846"/>
<evidence type="ECO:0000256" key="1">
    <source>
        <dbReference type="SAM" id="MobiDB-lite"/>
    </source>
</evidence>
<feature type="region of interest" description="Disordered" evidence="1">
    <location>
        <begin position="341"/>
        <end position="391"/>
    </location>
</feature>
<dbReference type="Gene3D" id="2.60.40.4100">
    <property type="entry name" value="Zona pellucida, ZP-C domain"/>
    <property type="match status" value="1"/>
</dbReference>
<dbReference type="InterPro" id="IPR057475">
    <property type="entry name" value="CUT_C"/>
</dbReference>
<feature type="transmembrane region" description="Helical" evidence="2">
    <location>
        <begin position="585"/>
        <end position="606"/>
    </location>
</feature>
<feature type="chain" id="PRO_5025558584" description="ZP domain-containing protein" evidence="3">
    <location>
        <begin position="18"/>
        <end position="615"/>
    </location>
</feature>
<protein>
    <recommendedName>
        <fullName evidence="4">ZP domain-containing protein</fullName>
    </recommendedName>
</protein>
<evidence type="ECO:0000256" key="2">
    <source>
        <dbReference type="SAM" id="Phobius"/>
    </source>
</evidence>
<dbReference type="InterPro" id="IPR042235">
    <property type="entry name" value="ZP-C_dom"/>
</dbReference>
<name>A0A6A5GUC6_CAERE</name>
<evidence type="ECO:0000256" key="3">
    <source>
        <dbReference type="SAM" id="SignalP"/>
    </source>
</evidence>
<dbReference type="Pfam" id="PF25301">
    <property type="entry name" value="CUT_C"/>
    <property type="match status" value="1"/>
</dbReference>
<keyword evidence="2" id="KW-0472">Membrane</keyword>
<reference evidence="5" key="1">
    <citation type="submission" date="2019-12" db="EMBL/GenBank/DDBJ databases">
        <title>Chromosome-level assembly of the Caenorhabditis remanei genome.</title>
        <authorList>
            <person name="Teterina A.A."/>
            <person name="Willis J.H."/>
            <person name="Phillips P.C."/>
        </authorList>
    </citation>
    <scope>NUCLEOTIDE SEQUENCE [LARGE SCALE GENOMIC DNA]</scope>
    <source>
        <strain evidence="5">PX506</strain>
        <tissue evidence="5">Whole organism</tissue>
    </source>
</reference>
<dbReference type="AlphaFoldDB" id="A0A6A5GUC6"/>
<dbReference type="KEGG" id="crq:GCK72_014649"/>
<keyword evidence="2" id="KW-1133">Transmembrane helix</keyword>
<proteinExistence type="predicted"/>
<accession>A0A6A5GUC6</accession>
<dbReference type="GeneID" id="9798846"/>
<dbReference type="RefSeq" id="XP_003108389.2">
    <property type="nucleotide sequence ID" value="XM_003108341.2"/>
</dbReference>
<feature type="compositionally biased region" description="Basic and acidic residues" evidence="1">
    <location>
        <begin position="373"/>
        <end position="391"/>
    </location>
</feature>
<evidence type="ECO:0000313" key="5">
    <source>
        <dbReference type="EMBL" id="KAF1758191.1"/>
    </source>
</evidence>
<dbReference type="PANTHER" id="PTHR46560">
    <property type="entry name" value="CYPHER, ISOFORM B"/>
    <property type="match status" value="1"/>
</dbReference>
<dbReference type="PROSITE" id="PS51034">
    <property type="entry name" value="ZP_2"/>
    <property type="match status" value="1"/>
</dbReference>
<dbReference type="PANTHER" id="PTHR46560:SF12">
    <property type="entry name" value="ZP DOMAIN-CONTAINING PROTEIN"/>
    <property type="match status" value="1"/>
</dbReference>
<organism evidence="5">
    <name type="scientific">Caenorhabditis remanei</name>
    <name type="common">Caenorhabditis vulgaris</name>
    <dbReference type="NCBI Taxonomy" id="31234"/>
    <lineage>
        <taxon>Eukaryota</taxon>
        <taxon>Metazoa</taxon>
        <taxon>Ecdysozoa</taxon>
        <taxon>Nematoda</taxon>
        <taxon>Chromadorea</taxon>
        <taxon>Rhabditida</taxon>
        <taxon>Rhabditina</taxon>
        <taxon>Rhabditomorpha</taxon>
        <taxon>Rhabditoidea</taxon>
        <taxon>Rhabditidae</taxon>
        <taxon>Peloderinae</taxon>
        <taxon>Caenorhabditis</taxon>
    </lineage>
</organism>
<keyword evidence="3" id="KW-0732">Signal</keyword>
<dbReference type="InterPro" id="IPR056953">
    <property type="entry name" value="CUT_N"/>
</dbReference>
<feature type="domain" description="ZP" evidence="4">
    <location>
        <begin position="33"/>
        <end position="540"/>
    </location>
</feature>
<dbReference type="InterPro" id="IPR001507">
    <property type="entry name" value="ZP_dom"/>
</dbReference>